<dbReference type="PANTHER" id="PTHR43046:SF14">
    <property type="entry name" value="MUTT_NUDIX FAMILY PROTEIN"/>
    <property type="match status" value="1"/>
</dbReference>
<gene>
    <name evidence="4" type="ORF">O9H85_10315</name>
</gene>
<dbReference type="EMBL" id="JAQAGZ010000006">
    <property type="protein sequence ID" value="MCZ8512801.1"/>
    <property type="molecule type" value="Genomic_DNA"/>
</dbReference>
<reference evidence="4 5" key="1">
    <citation type="submission" date="2022-12" db="EMBL/GenBank/DDBJ databases">
        <title>Draft genome sequence of Paenibacillus sp. dW9.</title>
        <authorList>
            <person name="Choi E.-W."/>
            <person name="Kim D.-U."/>
        </authorList>
    </citation>
    <scope>NUCLEOTIDE SEQUENCE [LARGE SCALE GENOMIC DNA]</scope>
    <source>
        <strain evidence="5">dW9</strain>
    </source>
</reference>
<organism evidence="4 5">
    <name type="scientific">Paenibacillus gyeongsangnamensis</name>
    <dbReference type="NCBI Taxonomy" id="3388067"/>
    <lineage>
        <taxon>Bacteria</taxon>
        <taxon>Bacillati</taxon>
        <taxon>Bacillota</taxon>
        <taxon>Bacilli</taxon>
        <taxon>Bacillales</taxon>
        <taxon>Paenibacillaceae</taxon>
        <taxon>Paenibacillus</taxon>
    </lineage>
</organism>
<dbReference type="PROSITE" id="PS51462">
    <property type="entry name" value="NUDIX"/>
    <property type="match status" value="1"/>
</dbReference>
<evidence type="ECO:0000256" key="2">
    <source>
        <dbReference type="ARBA" id="ARBA00022801"/>
    </source>
</evidence>
<keyword evidence="2" id="KW-0378">Hydrolase</keyword>
<proteinExistence type="predicted"/>
<evidence type="ECO:0000313" key="4">
    <source>
        <dbReference type="EMBL" id="MCZ8512801.1"/>
    </source>
</evidence>
<feature type="domain" description="Nudix hydrolase" evidence="3">
    <location>
        <begin position="1"/>
        <end position="121"/>
    </location>
</feature>
<dbReference type="InterPro" id="IPR015797">
    <property type="entry name" value="NUDIX_hydrolase-like_dom_sf"/>
</dbReference>
<dbReference type="PRINTS" id="PR00502">
    <property type="entry name" value="NUDIXFAMILY"/>
</dbReference>
<sequence length="129" mass="14693">MLSQGIVVKASKVLMVKQRVQRGDIVWNFPGGSIEEGESPEAACIREVKEETSYDVKIIELLARSPKKYTYYARLVGDEERGSLKTIVDPDVNEVDWVDLKDDSRFDKVTKPIIELIRKRLDAPDKLTI</sequence>
<keyword evidence="5" id="KW-1185">Reference proteome</keyword>
<evidence type="ECO:0000259" key="3">
    <source>
        <dbReference type="PROSITE" id="PS51462"/>
    </source>
</evidence>
<accession>A0ABT4Q7F7</accession>
<dbReference type="Gene3D" id="3.90.79.10">
    <property type="entry name" value="Nucleoside Triphosphate Pyrophosphohydrolase"/>
    <property type="match status" value="1"/>
</dbReference>
<evidence type="ECO:0000256" key="1">
    <source>
        <dbReference type="ARBA" id="ARBA00001946"/>
    </source>
</evidence>
<dbReference type="RefSeq" id="WP_269881267.1">
    <property type="nucleotide sequence ID" value="NZ_JAQAGZ010000006.1"/>
</dbReference>
<protein>
    <submittedName>
        <fullName evidence="4">NUDIX domain-containing protein</fullName>
    </submittedName>
</protein>
<dbReference type="PANTHER" id="PTHR43046">
    <property type="entry name" value="GDP-MANNOSE MANNOSYL HYDROLASE"/>
    <property type="match status" value="1"/>
</dbReference>
<dbReference type="Proteomes" id="UP001527882">
    <property type="component" value="Unassembled WGS sequence"/>
</dbReference>
<dbReference type="Pfam" id="PF00293">
    <property type="entry name" value="NUDIX"/>
    <property type="match status" value="1"/>
</dbReference>
<dbReference type="InterPro" id="IPR000086">
    <property type="entry name" value="NUDIX_hydrolase_dom"/>
</dbReference>
<comment type="cofactor">
    <cofactor evidence="1">
        <name>Mg(2+)</name>
        <dbReference type="ChEBI" id="CHEBI:18420"/>
    </cofactor>
</comment>
<dbReference type="SUPFAM" id="SSF55811">
    <property type="entry name" value="Nudix"/>
    <property type="match status" value="1"/>
</dbReference>
<name>A0ABT4Q7F7_9BACL</name>
<dbReference type="CDD" id="cd02883">
    <property type="entry name" value="NUDIX_Hydrolase"/>
    <property type="match status" value="1"/>
</dbReference>
<dbReference type="InterPro" id="IPR020476">
    <property type="entry name" value="Nudix_hydrolase"/>
</dbReference>
<comment type="caution">
    <text evidence="4">The sequence shown here is derived from an EMBL/GenBank/DDBJ whole genome shotgun (WGS) entry which is preliminary data.</text>
</comment>
<evidence type="ECO:0000313" key="5">
    <source>
        <dbReference type="Proteomes" id="UP001527882"/>
    </source>
</evidence>